<sequence length="133" mass="15199">MASSEPDDRDRIVELIVRDASDSGGDADTVAVSEDFSPLLTQPERPRINIFNASYPRRKSRDEVTRLLESESFSLTRFILWVWSGSRYSGLLCMVLSSITYFLMEVLSNIFSGKFFSSALYFTLPDISFYRIN</sequence>
<evidence type="ECO:0000313" key="1">
    <source>
        <dbReference type="EMBL" id="KAK4276063.1"/>
    </source>
</evidence>
<dbReference type="Proteomes" id="UP001293593">
    <property type="component" value="Unassembled WGS sequence"/>
</dbReference>
<evidence type="ECO:0000313" key="2">
    <source>
        <dbReference type="Proteomes" id="UP001293593"/>
    </source>
</evidence>
<comment type="caution">
    <text evidence="1">The sequence shown here is derived from an EMBL/GenBank/DDBJ whole genome shotgun (WGS) entry which is preliminary data.</text>
</comment>
<dbReference type="AlphaFoldDB" id="A0AAE1JUW8"/>
<accession>A0AAE1JUW8</accession>
<name>A0AAE1JUW8_9FABA</name>
<proteinExistence type="predicted"/>
<protein>
    <submittedName>
        <fullName evidence="1">Uncharacterized protein</fullName>
    </submittedName>
</protein>
<reference evidence="1" key="1">
    <citation type="submission" date="2023-10" db="EMBL/GenBank/DDBJ databases">
        <title>Chromosome-level genome of the transformable northern wattle, Acacia crassicarpa.</title>
        <authorList>
            <person name="Massaro I."/>
            <person name="Sinha N.R."/>
            <person name="Poethig S."/>
            <person name="Leichty A.R."/>
        </authorList>
    </citation>
    <scope>NUCLEOTIDE SEQUENCE</scope>
    <source>
        <strain evidence="1">Acra3RX</strain>
        <tissue evidence="1">Leaf</tissue>
    </source>
</reference>
<keyword evidence="2" id="KW-1185">Reference proteome</keyword>
<gene>
    <name evidence="1" type="ORF">QN277_019053</name>
</gene>
<organism evidence="1 2">
    <name type="scientific">Acacia crassicarpa</name>
    <name type="common">northern wattle</name>
    <dbReference type="NCBI Taxonomy" id="499986"/>
    <lineage>
        <taxon>Eukaryota</taxon>
        <taxon>Viridiplantae</taxon>
        <taxon>Streptophyta</taxon>
        <taxon>Embryophyta</taxon>
        <taxon>Tracheophyta</taxon>
        <taxon>Spermatophyta</taxon>
        <taxon>Magnoliopsida</taxon>
        <taxon>eudicotyledons</taxon>
        <taxon>Gunneridae</taxon>
        <taxon>Pentapetalae</taxon>
        <taxon>rosids</taxon>
        <taxon>fabids</taxon>
        <taxon>Fabales</taxon>
        <taxon>Fabaceae</taxon>
        <taxon>Caesalpinioideae</taxon>
        <taxon>mimosoid clade</taxon>
        <taxon>Acacieae</taxon>
        <taxon>Acacia</taxon>
    </lineage>
</organism>
<dbReference type="EMBL" id="JAWXYG010000004">
    <property type="protein sequence ID" value="KAK4276063.1"/>
    <property type="molecule type" value="Genomic_DNA"/>
</dbReference>